<evidence type="ECO:0000256" key="1">
    <source>
        <dbReference type="ARBA" id="ARBA00001936"/>
    </source>
</evidence>
<proteinExistence type="inferred from homology"/>
<dbReference type="SUPFAM" id="SSF54197">
    <property type="entry name" value="HIT-like"/>
    <property type="match status" value="1"/>
</dbReference>
<organism evidence="18 20">
    <name type="scientific">Dracunculus medinensis</name>
    <name type="common">Guinea worm</name>
    <dbReference type="NCBI Taxonomy" id="318479"/>
    <lineage>
        <taxon>Eukaryota</taxon>
        <taxon>Metazoa</taxon>
        <taxon>Ecdysozoa</taxon>
        <taxon>Nematoda</taxon>
        <taxon>Chromadorea</taxon>
        <taxon>Rhabditida</taxon>
        <taxon>Spirurina</taxon>
        <taxon>Dracunculoidea</taxon>
        <taxon>Dracunculidae</taxon>
        <taxon>Dracunculus</taxon>
    </lineage>
</organism>
<dbReference type="GO" id="GO:0016811">
    <property type="term" value="F:hydrolase activity, acting on carbon-nitrogen (but not peptide) bonds, in linear amides"/>
    <property type="evidence" value="ECO:0007669"/>
    <property type="project" value="InterPro"/>
</dbReference>
<dbReference type="CDD" id="cd01275">
    <property type="entry name" value="FHIT"/>
    <property type="match status" value="1"/>
</dbReference>
<dbReference type="Proteomes" id="UP000038040">
    <property type="component" value="Unplaced"/>
</dbReference>
<evidence type="ECO:0000256" key="12">
    <source>
        <dbReference type="PIRSR" id="PIRSR639383-2"/>
    </source>
</evidence>
<dbReference type="InterPro" id="IPR045254">
    <property type="entry name" value="Nit1/2_C-N_Hydrolase"/>
</dbReference>
<evidence type="ECO:0000256" key="14">
    <source>
        <dbReference type="PROSITE-ProRule" id="PRU00464"/>
    </source>
</evidence>
<name>A0A0N4U5B1_DRAME</name>
<evidence type="ECO:0000256" key="9">
    <source>
        <dbReference type="ARBA" id="ARBA00061127"/>
    </source>
</evidence>
<dbReference type="GO" id="GO:0000166">
    <property type="term" value="F:nucleotide binding"/>
    <property type="evidence" value="ECO:0007669"/>
    <property type="project" value="UniProtKB-KW"/>
</dbReference>
<keyword evidence="19" id="KW-1185">Reference proteome</keyword>
<comment type="function">
    <text evidence="8">Cleaves A-5'-PPP-5'A to yield AMP and ADP.</text>
</comment>
<dbReference type="AlphaFoldDB" id="A0A0N4U5B1"/>
<evidence type="ECO:0000256" key="10">
    <source>
        <dbReference type="ARBA" id="ARBA00069577"/>
    </source>
</evidence>
<keyword evidence="4" id="KW-0547">Nucleotide-binding</keyword>
<comment type="catalytic activity">
    <reaction evidence="7">
        <text>P(1),P(3)-bis(5'-adenosyl) triphosphate + H2O = AMP + ADP + 2 H(+)</text>
        <dbReference type="Rhea" id="RHEA:13893"/>
        <dbReference type="ChEBI" id="CHEBI:15377"/>
        <dbReference type="ChEBI" id="CHEBI:15378"/>
        <dbReference type="ChEBI" id="CHEBI:58529"/>
        <dbReference type="ChEBI" id="CHEBI:456215"/>
        <dbReference type="ChEBI" id="CHEBI:456216"/>
        <dbReference type="EC" id="3.6.1.29"/>
    </reaction>
</comment>
<evidence type="ECO:0000256" key="6">
    <source>
        <dbReference type="ARBA" id="ARBA00023268"/>
    </source>
</evidence>
<evidence type="ECO:0000256" key="11">
    <source>
        <dbReference type="PIRSR" id="PIRSR639383-1"/>
    </source>
</evidence>
<dbReference type="PROSITE" id="PS50263">
    <property type="entry name" value="CN_HYDROLASE"/>
    <property type="match status" value="1"/>
</dbReference>
<dbReference type="PROSITE" id="PS51084">
    <property type="entry name" value="HIT_2"/>
    <property type="match status" value="1"/>
</dbReference>
<dbReference type="GO" id="GO:0047710">
    <property type="term" value="F:bis(5'-adenosyl)-triphosphatase activity"/>
    <property type="evidence" value="ECO:0007669"/>
    <property type="project" value="UniProtKB-EC"/>
</dbReference>
<gene>
    <name evidence="17" type="ORF">DME_LOCUS6385</name>
</gene>
<evidence type="ECO:0000259" key="16">
    <source>
        <dbReference type="PROSITE" id="PS51084"/>
    </source>
</evidence>
<dbReference type="PROSITE" id="PS00892">
    <property type="entry name" value="HIT_1"/>
    <property type="match status" value="1"/>
</dbReference>
<dbReference type="PANTHER" id="PTHR23088">
    <property type="entry name" value="NITRILASE-RELATED"/>
    <property type="match status" value="1"/>
</dbReference>
<dbReference type="InterPro" id="IPR039383">
    <property type="entry name" value="FHIT"/>
</dbReference>
<feature type="binding site" evidence="12">
    <location>
        <position position="393"/>
    </location>
    <ligand>
        <name>substrate</name>
    </ligand>
</feature>
<accession>A0A0N4U5B1</accession>
<dbReference type="STRING" id="318479.A0A0N4U5B1"/>
<reference evidence="20" key="1">
    <citation type="submission" date="2017-02" db="UniProtKB">
        <authorList>
            <consortium name="WormBaseParasite"/>
        </authorList>
    </citation>
    <scope>IDENTIFICATION</scope>
</reference>
<dbReference type="InterPro" id="IPR036265">
    <property type="entry name" value="HIT-like_sf"/>
</dbReference>
<feature type="domain" description="CN hydrolase" evidence="15">
    <location>
        <begin position="21"/>
        <end position="270"/>
    </location>
</feature>
<dbReference type="InterPro" id="IPR011146">
    <property type="entry name" value="HIT-like"/>
</dbReference>
<reference evidence="17 19" key="2">
    <citation type="submission" date="2018-11" db="EMBL/GenBank/DDBJ databases">
        <authorList>
            <consortium name="Pathogen Informatics"/>
        </authorList>
    </citation>
    <scope>NUCLEOTIDE SEQUENCE [LARGE SCALE GENOMIC DNA]</scope>
</reference>
<dbReference type="InterPro" id="IPR003010">
    <property type="entry name" value="C-N_Hydrolase"/>
</dbReference>
<dbReference type="Proteomes" id="UP000274756">
    <property type="component" value="Unassembled WGS sequence"/>
</dbReference>
<feature type="binding site" evidence="12">
    <location>
        <position position="330"/>
    </location>
    <ligand>
        <name>substrate</name>
    </ligand>
</feature>
<dbReference type="InterPro" id="IPR036526">
    <property type="entry name" value="C-N_Hydrolase_sf"/>
</dbReference>
<comment type="subunit">
    <text evidence="2">Homotetramer.</text>
</comment>
<dbReference type="Pfam" id="PF01230">
    <property type="entry name" value="HIT"/>
    <property type="match status" value="1"/>
</dbReference>
<feature type="binding site" evidence="12">
    <location>
        <position position="408"/>
    </location>
    <ligand>
        <name>substrate</name>
    </ligand>
</feature>
<evidence type="ECO:0000256" key="13">
    <source>
        <dbReference type="PIRSR" id="PIRSR639383-3"/>
    </source>
</evidence>
<feature type="active site" description="Tele-AMP-histidine intermediate" evidence="11">
    <location>
        <position position="406"/>
    </location>
</feature>
<evidence type="ECO:0000313" key="17">
    <source>
        <dbReference type="EMBL" id="VDN56412.1"/>
    </source>
</evidence>
<feature type="domain" description="HIT" evidence="16">
    <location>
        <begin position="305"/>
        <end position="419"/>
    </location>
</feature>
<dbReference type="EMBL" id="UYYG01001155">
    <property type="protein sequence ID" value="VDN56412.1"/>
    <property type="molecule type" value="Genomic_DNA"/>
</dbReference>
<protein>
    <recommendedName>
        <fullName evidence="10">Nitrilase and fragile histidine triad fusion protein NitFhit</fullName>
        <ecNumber evidence="3">3.6.1.29</ecNumber>
    </recommendedName>
</protein>
<evidence type="ECO:0000313" key="18">
    <source>
        <dbReference type="Proteomes" id="UP000038040"/>
    </source>
</evidence>
<evidence type="ECO:0000256" key="4">
    <source>
        <dbReference type="ARBA" id="ARBA00022741"/>
    </source>
</evidence>
<evidence type="ECO:0000313" key="20">
    <source>
        <dbReference type="WBParaSite" id="DME_0000202501-mRNA-1"/>
    </source>
</evidence>
<evidence type="ECO:0000256" key="3">
    <source>
        <dbReference type="ARBA" id="ARBA00012377"/>
    </source>
</evidence>
<evidence type="ECO:0000313" key="19">
    <source>
        <dbReference type="Proteomes" id="UP000274756"/>
    </source>
</evidence>
<evidence type="ECO:0000256" key="7">
    <source>
        <dbReference type="ARBA" id="ARBA00047780"/>
    </source>
</evidence>
<keyword evidence="6" id="KW-0511">Multifunctional enzyme</keyword>
<evidence type="ECO:0000256" key="8">
    <source>
        <dbReference type="ARBA" id="ARBA00057461"/>
    </source>
</evidence>
<evidence type="ECO:0000256" key="5">
    <source>
        <dbReference type="ARBA" id="ARBA00022801"/>
    </source>
</evidence>
<dbReference type="PANTHER" id="PTHR23088:SF27">
    <property type="entry name" value="DEAMINATED GLUTATHIONE AMIDASE"/>
    <property type="match status" value="1"/>
</dbReference>
<dbReference type="FunFam" id="3.60.110.10:FF:000005">
    <property type="entry name" value="nitrilase homolog 1 isoform X1"/>
    <property type="match status" value="1"/>
</dbReference>
<dbReference type="WBParaSite" id="DME_0000202501-mRNA-1">
    <property type="protein sequence ID" value="DME_0000202501-mRNA-1"/>
    <property type="gene ID" value="DME_0000202501"/>
</dbReference>
<dbReference type="OrthoDB" id="680339at2759"/>
<feature type="site" description="Important for induction of apoptosis" evidence="13">
    <location>
        <position position="425"/>
    </location>
</feature>
<evidence type="ECO:0000256" key="2">
    <source>
        <dbReference type="ARBA" id="ARBA00011881"/>
    </source>
</evidence>
<dbReference type="CDD" id="cd07572">
    <property type="entry name" value="nit"/>
    <property type="match status" value="1"/>
</dbReference>
<dbReference type="Pfam" id="PF00795">
    <property type="entry name" value="CN_hydrolase"/>
    <property type="match status" value="1"/>
</dbReference>
<evidence type="ECO:0000259" key="15">
    <source>
        <dbReference type="PROSITE" id="PS50263"/>
    </source>
</evidence>
<comment type="cofactor">
    <cofactor evidence="1">
        <name>Mn(2+)</name>
        <dbReference type="ChEBI" id="CHEBI:29035"/>
    </cofactor>
</comment>
<dbReference type="EC" id="3.6.1.29" evidence="3"/>
<dbReference type="Gene3D" id="3.60.110.10">
    <property type="entry name" value="Carbon-nitrogen hydrolase"/>
    <property type="match status" value="1"/>
</dbReference>
<keyword evidence="5" id="KW-0378">Hydrolase</keyword>
<dbReference type="InterPro" id="IPR019808">
    <property type="entry name" value="Histidine_triad_CS"/>
</dbReference>
<sequence length="461" mass="52345">MFSSTSRNFIKGFVSNSANRPLIAVCQLTSTHDVEQNFRIISTMIERAKQRNAQMVFLPECFDYVGRTREENISLAVDEEGEYIGRYRQLAKTSGLWISLGGFHHKDPNNIGKPFNTHLIIDNEGRTRGRYQKLHLFDLDIPGKVRLVESEFSSAGNKIERPVQTPIGNVALSICYDVRFSELALLHRHNGAHILTYPSAFTLNTGLAHWETLLRARAIETQCFVVAAAQTGKHNEKRVSYGHSMVVDPWGTIIAQCSDVMDMCFCEISLDYLNEVRAVQPVFSHRRNDLYCLIAHEKQEIGDKSFTFGDNIIDADYVFYQSSHCFAFVNHSPVLPGRKYHTNLDVLVCPKRQVIRLLELEDFETADIFMAAKRIQTILEAHYSASSSSVCVQDGPDSGQTIKHVHVHILPRKKGDFDGNPDRLYKELVEHDKSGKVKQIRNAESMREEAATYRNLLSYSA</sequence>
<feature type="short sequence motif" description="Histidine triad motif" evidence="14">
    <location>
        <begin position="404"/>
        <end position="408"/>
    </location>
</feature>
<dbReference type="FunFam" id="3.30.428.10:FF:000011">
    <property type="entry name" value="Fragile histidine triad"/>
    <property type="match status" value="1"/>
</dbReference>
<dbReference type="GO" id="GO:0006139">
    <property type="term" value="P:nucleobase-containing compound metabolic process"/>
    <property type="evidence" value="ECO:0007669"/>
    <property type="project" value="TreeGrafter"/>
</dbReference>
<dbReference type="Gene3D" id="3.30.428.10">
    <property type="entry name" value="HIT-like"/>
    <property type="match status" value="1"/>
</dbReference>
<comment type="similarity">
    <text evidence="9">In the N-terminal section; belongs to the UPF0012 family.</text>
</comment>
<dbReference type="SUPFAM" id="SSF56317">
    <property type="entry name" value="Carbon-nitrogen hydrolase"/>
    <property type="match status" value="1"/>
</dbReference>